<feature type="transmembrane region" description="Helical" evidence="10">
    <location>
        <begin position="127"/>
        <end position="149"/>
    </location>
</feature>
<accession>A0A1Y5HZH4</accession>
<keyword evidence="6" id="KW-0375">Hydrogen ion transport</keyword>
<evidence type="ECO:0000256" key="9">
    <source>
        <dbReference type="ARBA" id="ARBA00023136"/>
    </source>
</evidence>
<evidence type="ECO:0000313" key="12">
    <source>
        <dbReference type="EMBL" id="OUS42679.1"/>
    </source>
</evidence>
<dbReference type="AlphaFoldDB" id="A0A1Y5HZH4"/>
<keyword evidence="7 10" id="KW-1133">Transmembrane helix</keyword>
<protein>
    <submittedName>
        <fullName evidence="12">Vacuolar H+-exporting ATPase chain c.PPA1-like protein</fullName>
    </submittedName>
</protein>
<evidence type="ECO:0000256" key="7">
    <source>
        <dbReference type="ARBA" id="ARBA00022989"/>
    </source>
</evidence>
<dbReference type="CDD" id="cd18178">
    <property type="entry name" value="ATP-synt_Vo_c_ATP6F_rpt2"/>
    <property type="match status" value="1"/>
</dbReference>
<evidence type="ECO:0000256" key="3">
    <source>
        <dbReference type="ARBA" id="ARBA00007296"/>
    </source>
</evidence>
<evidence type="ECO:0000256" key="4">
    <source>
        <dbReference type="ARBA" id="ARBA00022448"/>
    </source>
</evidence>
<dbReference type="FunFam" id="1.20.120.610:FF:000002">
    <property type="entry name" value="V-type proton ATPase proteolipid subunit"/>
    <property type="match status" value="1"/>
</dbReference>
<dbReference type="Gene3D" id="1.20.120.610">
    <property type="entry name" value="lithium bound rotor ring of v- atpase"/>
    <property type="match status" value="1"/>
</dbReference>
<comment type="subunit">
    <text evidence="10">V-ATPase is a heteromultimeric enzyme composed of a peripheral catalytic V1 complex attached to an integral membrane V0 proton pore complex.</text>
</comment>
<feature type="transmembrane region" description="Helical" evidence="10">
    <location>
        <begin position="169"/>
        <end position="197"/>
    </location>
</feature>
<dbReference type="PANTHER" id="PTHR10263">
    <property type="entry name" value="V-TYPE PROTON ATPASE PROTEOLIPID SUBUNIT"/>
    <property type="match status" value="1"/>
</dbReference>
<evidence type="ECO:0000256" key="5">
    <source>
        <dbReference type="ARBA" id="ARBA00022692"/>
    </source>
</evidence>
<proteinExistence type="inferred from homology"/>
<keyword evidence="4 10" id="KW-0813">Transport</keyword>
<dbReference type="CDD" id="cd18177">
    <property type="entry name" value="ATP-synt_Vo_c_ATP6F_rpt1"/>
    <property type="match status" value="1"/>
</dbReference>
<evidence type="ECO:0000256" key="2">
    <source>
        <dbReference type="ARBA" id="ARBA00004141"/>
    </source>
</evidence>
<dbReference type="EMBL" id="KZ155838">
    <property type="protein sequence ID" value="OUS42679.1"/>
    <property type="molecule type" value="Genomic_DNA"/>
</dbReference>
<dbReference type="eggNOG" id="KOG0233">
    <property type="taxonomic scope" value="Eukaryota"/>
</dbReference>
<comment type="subcellular location">
    <subcellularLocation>
        <location evidence="2">Membrane</location>
        <topology evidence="2">Multi-pass membrane protein</topology>
    </subcellularLocation>
</comment>
<dbReference type="Pfam" id="PF00137">
    <property type="entry name" value="ATP-synt_C"/>
    <property type="match status" value="2"/>
</dbReference>
<feature type="domain" description="V-ATPase proteolipid subunit C-like" evidence="11">
    <location>
        <begin position="88"/>
        <end position="147"/>
    </location>
</feature>
<comment type="function">
    <text evidence="1 10">Proton-conducting pore forming subunit of the membrane integral V0 complex of vacuolar ATPase. V-ATPase is responsible for acidifying a variety of intracellular compartments in eukaryotic cells.</text>
</comment>
<dbReference type="InterPro" id="IPR035921">
    <property type="entry name" value="F/V-ATP_Csub_sf"/>
</dbReference>
<evidence type="ECO:0000256" key="1">
    <source>
        <dbReference type="ARBA" id="ARBA00002481"/>
    </source>
</evidence>
<feature type="transmembrane region" description="Helical" evidence="10">
    <location>
        <begin position="83"/>
        <end position="106"/>
    </location>
</feature>
<dbReference type="GO" id="GO:0046961">
    <property type="term" value="F:proton-transporting ATPase activity, rotational mechanism"/>
    <property type="evidence" value="ECO:0007669"/>
    <property type="project" value="InterPro"/>
</dbReference>
<evidence type="ECO:0000259" key="11">
    <source>
        <dbReference type="Pfam" id="PF00137"/>
    </source>
</evidence>
<evidence type="ECO:0000256" key="6">
    <source>
        <dbReference type="ARBA" id="ARBA00022781"/>
    </source>
</evidence>
<dbReference type="InterPro" id="IPR000245">
    <property type="entry name" value="ATPase_proteolipid_csu"/>
</dbReference>
<dbReference type="SUPFAM" id="SSF81333">
    <property type="entry name" value="F1F0 ATP synthase subunit C"/>
    <property type="match status" value="2"/>
</dbReference>
<comment type="similarity">
    <text evidence="3 10">Belongs to the V-ATPase proteolipid subunit family.</text>
</comment>
<name>A0A1Y5HZH4_OSTTA</name>
<dbReference type="InterPro" id="IPR002379">
    <property type="entry name" value="ATPase_proteolipid_c-like_dom"/>
</dbReference>
<dbReference type="Proteomes" id="UP000195557">
    <property type="component" value="Unassembled WGS sequence"/>
</dbReference>
<keyword evidence="5 10" id="KW-0812">Transmembrane</keyword>
<organism evidence="12">
    <name type="scientific">Ostreococcus tauri</name>
    <name type="common">Marine green alga</name>
    <dbReference type="NCBI Taxonomy" id="70448"/>
    <lineage>
        <taxon>Eukaryota</taxon>
        <taxon>Viridiplantae</taxon>
        <taxon>Chlorophyta</taxon>
        <taxon>Mamiellophyceae</taxon>
        <taxon>Mamiellales</taxon>
        <taxon>Bathycoccaceae</taxon>
        <taxon>Ostreococcus</taxon>
    </lineage>
</organism>
<feature type="transmembrane region" description="Helical" evidence="10">
    <location>
        <begin position="209"/>
        <end position="234"/>
    </location>
</feature>
<feature type="domain" description="V-ATPase proteolipid subunit C-like" evidence="11">
    <location>
        <begin position="175"/>
        <end position="234"/>
    </location>
</feature>
<dbReference type="GO" id="GO:0033179">
    <property type="term" value="C:proton-transporting V-type ATPase, V0 domain"/>
    <property type="evidence" value="ECO:0007669"/>
    <property type="project" value="InterPro"/>
</dbReference>
<reference evidence="12" key="1">
    <citation type="submission" date="2017-04" db="EMBL/GenBank/DDBJ databases">
        <title>Population genomics of picophytoplankton unveils novel chromosome hypervariability.</title>
        <authorList>
            <consortium name="DOE Joint Genome Institute"/>
            <person name="Blanc-Mathieu R."/>
            <person name="Krasovec M."/>
            <person name="Hebrard M."/>
            <person name="Yau S."/>
            <person name="Desgranges E."/>
            <person name="Martin J."/>
            <person name="Schackwitz W."/>
            <person name="Kuo A."/>
            <person name="Salin G."/>
            <person name="Donnadieu C."/>
            <person name="Desdevises Y."/>
            <person name="Sanchez-Ferandin S."/>
            <person name="Moreau H."/>
            <person name="Rivals E."/>
            <person name="Grigoriev I.V."/>
            <person name="Grimsley N."/>
            <person name="Eyre-Walker A."/>
            <person name="Piganeau G."/>
        </authorList>
    </citation>
    <scope>NUCLEOTIDE SEQUENCE [LARGE SCALE GENOMIC DNA]</scope>
    <source>
        <strain evidence="12">RCC 1115</strain>
    </source>
</reference>
<dbReference type="PRINTS" id="PR00122">
    <property type="entry name" value="VACATPASE"/>
</dbReference>
<keyword evidence="9 10" id="KW-0472">Membrane</keyword>
<sequence>MVCLFSSDTFFNQFPYSVARRPATATEREKMPGILNERSIPVLAALWTLTLVLIVRGTRVEEGSALGIDWARLWLLFTRINPYFFSALGIAAAVGLSVAGAAWGIFITGSTLLGAAVHVPRITSKNLISVIFCEAVAIYGVIIAIILSTKLSDVPRDPDTGAYHPSTMMAGYAVFASGLTCGLANLVCGICVGVVGSSCALADAANPALFVKILVIEIFGSALGLFGVIVAIILSSNAVFEKV</sequence>
<evidence type="ECO:0000256" key="8">
    <source>
        <dbReference type="ARBA" id="ARBA00023065"/>
    </source>
</evidence>
<evidence type="ECO:0000256" key="10">
    <source>
        <dbReference type="RuleBase" id="RU363060"/>
    </source>
</evidence>
<keyword evidence="8 10" id="KW-0406">Ion transport</keyword>
<gene>
    <name evidence="12" type="ORF">BE221DRAFT_201537</name>
</gene>